<dbReference type="GO" id="GO:0016787">
    <property type="term" value="F:hydrolase activity"/>
    <property type="evidence" value="ECO:0007669"/>
    <property type="project" value="InterPro"/>
</dbReference>
<dbReference type="GO" id="GO:0005975">
    <property type="term" value="P:carbohydrate metabolic process"/>
    <property type="evidence" value="ECO:0007669"/>
    <property type="project" value="UniProtKB-ARBA"/>
</dbReference>
<dbReference type="InterPro" id="IPR008334">
    <property type="entry name" value="5'-Nucleotdase_C"/>
</dbReference>
<evidence type="ECO:0000256" key="1">
    <source>
        <dbReference type="ARBA" id="ARBA00022729"/>
    </source>
</evidence>
<keyword evidence="1 2" id="KW-0732">Signal</keyword>
<dbReference type="CDD" id="cd04486">
    <property type="entry name" value="YhcR_OBF_like"/>
    <property type="match status" value="1"/>
</dbReference>
<dbReference type="SUPFAM" id="SSF74853">
    <property type="entry name" value="Lamin A/C globular tail domain"/>
    <property type="match status" value="1"/>
</dbReference>
<dbReference type="NCBIfam" id="NF033681">
    <property type="entry name" value="ExeM_NucH_DNase"/>
    <property type="match status" value="1"/>
</dbReference>
<dbReference type="Gene3D" id="3.60.21.10">
    <property type="match status" value="1"/>
</dbReference>
<dbReference type="InterPro" id="IPR047971">
    <property type="entry name" value="ExeM-like"/>
</dbReference>
<dbReference type="InterPro" id="IPR036415">
    <property type="entry name" value="Lamin_tail_dom_sf"/>
</dbReference>
<dbReference type="Pfam" id="PF02872">
    <property type="entry name" value="5_nucleotid_C"/>
    <property type="match status" value="1"/>
</dbReference>
<gene>
    <name evidence="4" type="ORF">HF995_02250</name>
</gene>
<reference evidence="4 5" key="1">
    <citation type="submission" date="2020-04" db="EMBL/GenBank/DDBJ databases">
        <title>MicrobeNet Type strains.</title>
        <authorList>
            <person name="Nicholson A.C."/>
        </authorList>
    </citation>
    <scope>NUCLEOTIDE SEQUENCE [LARGE SCALE GENOMIC DNA]</scope>
    <source>
        <strain evidence="4 5">ATCC BAA-789</strain>
    </source>
</reference>
<organism evidence="4 5">
    <name type="scientific">Sanguibacter hominis ATCC BAA-789</name>
    <dbReference type="NCBI Taxonomy" id="1312740"/>
    <lineage>
        <taxon>Bacteria</taxon>
        <taxon>Bacillati</taxon>
        <taxon>Actinomycetota</taxon>
        <taxon>Actinomycetes</taxon>
        <taxon>Micrococcales</taxon>
        <taxon>Sanguibacteraceae</taxon>
        <taxon>Sanguibacter</taxon>
    </lineage>
</organism>
<evidence type="ECO:0000313" key="5">
    <source>
        <dbReference type="Proteomes" id="UP000774283"/>
    </source>
</evidence>
<keyword evidence="4" id="KW-0378">Hydrolase</keyword>
<dbReference type="SUPFAM" id="SSF55816">
    <property type="entry name" value="5'-nucleotidase (syn. UDP-sugar hydrolase), C-terminal domain"/>
    <property type="match status" value="1"/>
</dbReference>
<feature type="domain" description="LTD" evidence="3">
    <location>
        <begin position="27"/>
        <end position="167"/>
    </location>
</feature>
<dbReference type="Pfam" id="PF16640">
    <property type="entry name" value="Big_3_5"/>
    <property type="match status" value="4"/>
</dbReference>
<dbReference type="InterPro" id="IPR001322">
    <property type="entry name" value="Lamin_tail_dom"/>
</dbReference>
<protein>
    <submittedName>
        <fullName evidence="4">ExeM/NucH family extracellular endonuclease</fullName>
    </submittedName>
</protein>
<dbReference type="EMBL" id="JAAXOW010000001">
    <property type="protein sequence ID" value="NKX92103.1"/>
    <property type="molecule type" value="Genomic_DNA"/>
</dbReference>
<dbReference type="InterPro" id="IPR029052">
    <property type="entry name" value="Metallo-depent_PP-like"/>
</dbReference>
<dbReference type="Pfam" id="PF00932">
    <property type="entry name" value="LTD"/>
    <property type="match status" value="1"/>
</dbReference>
<dbReference type="SUPFAM" id="SSF56219">
    <property type="entry name" value="DNase I-like"/>
    <property type="match status" value="1"/>
</dbReference>
<name>A0A9X5IQX9_9MICO</name>
<dbReference type="Proteomes" id="UP000774283">
    <property type="component" value="Unassembled WGS sequence"/>
</dbReference>
<dbReference type="Gene3D" id="2.60.40.10">
    <property type="entry name" value="Immunoglobulins"/>
    <property type="match status" value="4"/>
</dbReference>
<accession>A0A9X5IQX9</accession>
<evidence type="ECO:0000256" key="2">
    <source>
        <dbReference type="SAM" id="SignalP"/>
    </source>
</evidence>
<dbReference type="GO" id="GO:0009166">
    <property type="term" value="P:nucleotide catabolic process"/>
    <property type="evidence" value="ECO:0007669"/>
    <property type="project" value="InterPro"/>
</dbReference>
<keyword evidence="4" id="KW-0540">Nuclease</keyword>
<dbReference type="PRINTS" id="PR01607">
    <property type="entry name" value="APYRASEFAMLY"/>
</dbReference>
<dbReference type="RefSeq" id="WP_168446183.1">
    <property type="nucleotide sequence ID" value="NZ_JAAXOW010000001.1"/>
</dbReference>
<dbReference type="SUPFAM" id="SSF56300">
    <property type="entry name" value="Metallo-dependent phosphatases"/>
    <property type="match status" value="1"/>
</dbReference>
<sequence>MQHRKRLGRAVAAVASTSLIGVSFVATGGAAQAAVSTTAPVIINEVYGGGGNSGATYTHDYIELLNVSGAPVDLNGWSVQYAAAAGTSWGGVIPLSGSIAPGAFYLVAGASGASGSALPVSPQASGNVNLSGTNGNVALVSRATSLTCATAACATDPAVVDLVGFGSGAAFAGTAAPAPSNTSSVARKVVDGTPVNTADNGADFAATGTQTPGAANPGYVPPAPAVDKTIAEIQGTGTESPIKGTVVRTTGVVTASYKTGGFNGFVIQTPGADTTPDASDAVFVYLGSGNNPTVSIGDHVVVEGTVDEFGGLTQITTTNDKVAVDLAGTGTATVVEGPWPTTDVAREKLESMLLKPTGPFTVSNTYSTNQYGEVGLASGTKPLIQWTDVARPSTPEADAVKADNAARGVTLDDGATTNYLAAANQSSVPPFVSQTNPVRVGAPVTFSEPVVVDYRNGTWKLNPTSQLLAGAEGDLVTIENTRTAAPDAARLGDGDIKLASFNVLNYFTTLGANIPGCSSYNDRAGNGITVNTCTGNGPRGAWDAASLARQQAKIVSAINTMDADVIGLLEIENSAKLGETADEATATLVDALNAADPSKSWDYVRSSLDLPVVAQQDVISNAIIYQSDVVEPVGPSRALGDQSATGQPFVNAREPLAQAFTSVDGGEPFLLVVNHFKSKGSAGPLAGDADTGDGQGASNASRVAQATALKNWVPKVLVDLSYGGVAVDDVALVGDFNSYSQEDPLQVLYSAGYKNADKQFNGDELFSYSFSGLSGSLDHVLLNDSFLARSTGADVWNINSGETIAFEYSRYNSHGETFHEATPYRSSDHDPVIVAFDEGTATAPTTKPLNLLNINDFHGRIDGDTVKFAGTIEKLRSEAGESNTLFLSNGDNIGASLFASSSALDKPTIDVLDALDLKASGVGNHEFDQGLSDLTGRVADEADFPYLAANVYEKGTTTPALDEYAIVDVDGVQVGVIGAVTEETPSLVTPGGIATVEFGNPVEAVNRVAARLTDGDPSNGEADVIVAQYHEGAGFGTPEGATLAQEIAAGGAFAEIVTDTSAAVDVIFTGHTHKEYVWSGPVPGDPTASRPIVQTGSYGANIGQVQLEIDPVTKDVVGSKARNVKRTTTANAPLVAAFPRVAEVSAIVDAAIAEANVKGSVKVGTITADITSAFAGGSYVDGKYVGSAPGTTTGRDDRASESALGNLVANSLRDTLAAHQAGADFGVVNPGGLRAELLYAKSGAETENGIVTFAEANAVLPFLNNLWSTTLTGAQVKTMLEQQWQTDANGNVPSRSYLQLGLSDNVTYTYDETRPAGDRITSVTINGALVTPDDTFRVGTFSFLAEGGDNFRVFKNGTGTVDTGLIDRDAWMAYLSDEDNQGLTPSFARSHAKVVGNPASVAVGSDLSFEVSKLDMTSLGSPLNTTVTATFSGGSLPAEGVKLGDFTVTGGAVTVAGTVPTAAQGATTLTLVAAPSGTTVSIPLTVTARVAVATTTTLAVTGNAVAGEPLTLTASVAPAAAGTVTFRDGSTVLGTANVAAGKASIKKALAAGSHSLTAQFVPTDAAAFTGSTSAAVAVTVKAPAVRTTTRLAVTGKAVAGEPLTLTASVAPAAAGTVTFRDGSTVLGTAKVTGGKASIKKALSAGSHGLTAQFVPADAKAFSGSTSATVSVKVAKSGTTIAAKLSKKKAAYGSPSTVTVTVKGKSAKPSGKVTVYEGRKSIASGTLKVNGNTGKVTITLPKNLSIGKHTLTVKYSGNANTEAASTAKLAYEVVKATAKVTVSVKNAGRTVSITVTAPGTKPSGRVTLAVDGRSGKAVSLKNGKATVKLGALRTGKHTYTVTYSGSSNVNKTSTTTRVNVK</sequence>
<evidence type="ECO:0000313" key="4">
    <source>
        <dbReference type="EMBL" id="NKX92103.1"/>
    </source>
</evidence>
<proteinExistence type="predicted"/>
<keyword evidence="5" id="KW-1185">Reference proteome</keyword>
<dbReference type="CDD" id="cd10283">
    <property type="entry name" value="MnuA_DNase1-like"/>
    <property type="match status" value="1"/>
</dbReference>
<dbReference type="InterPro" id="IPR004843">
    <property type="entry name" value="Calcineurin-like_PHP"/>
</dbReference>
<dbReference type="InterPro" id="IPR036691">
    <property type="entry name" value="Endo/exonu/phosph_ase_sf"/>
</dbReference>
<evidence type="ECO:0000259" key="3">
    <source>
        <dbReference type="PROSITE" id="PS51841"/>
    </source>
</evidence>
<dbReference type="InterPro" id="IPR032109">
    <property type="entry name" value="Big_3_5"/>
</dbReference>
<feature type="chain" id="PRO_5040801759" evidence="2">
    <location>
        <begin position="34"/>
        <end position="1860"/>
    </location>
</feature>
<dbReference type="Gene3D" id="3.60.10.10">
    <property type="entry name" value="Endonuclease/exonuclease/phosphatase"/>
    <property type="match status" value="1"/>
</dbReference>
<dbReference type="PANTHER" id="PTHR42834">
    <property type="entry name" value="ENDONUCLEASE/EXONUCLEASE/PHOSPHATASE FAMILY PROTEIN (AFU_ORTHOLOGUE AFUA_3G09210)"/>
    <property type="match status" value="1"/>
</dbReference>
<dbReference type="Gene3D" id="3.90.780.10">
    <property type="entry name" value="5'-Nucleotidase, C-terminal domain"/>
    <property type="match status" value="1"/>
</dbReference>
<dbReference type="PROSITE" id="PS51841">
    <property type="entry name" value="LTD"/>
    <property type="match status" value="1"/>
</dbReference>
<dbReference type="PANTHER" id="PTHR42834:SF1">
    <property type="entry name" value="ENDONUCLEASE_EXONUCLEASE_PHOSPHATASE FAMILY PROTEIN (AFU_ORTHOLOGUE AFUA_3G09210)"/>
    <property type="match status" value="1"/>
</dbReference>
<comment type="caution">
    <text evidence="4">The sequence shown here is derived from an EMBL/GenBank/DDBJ whole genome shotgun (WGS) entry which is preliminary data.</text>
</comment>
<keyword evidence="4" id="KW-0255">Endonuclease</keyword>
<dbReference type="InterPro" id="IPR013783">
    <property type="entry name" value="Ig-like_fold"/>
</dbReference>
<dbReference type="InterPro" id="IPR006179">
    <property type="entry name" value="5_nucleotidase/apyrase"/>
</dbReference>
<dbReference type="GO" id="GO:0004519">
    <property type="term" value="F:endonuclease activity"/>
    <property type="evidence" value="ECO:0007669"/>
    <property type="project" value="UniProtKB-KW"/>
</dbReference>
<feature type="signal peptide" evidence="2">
    <location>
        <begin position="1"/>
        <end position="33"/>
    </location>
</feature>
<dbReference type="Pfam" id="PF00149">
    <property type="entry name" value="Metallophos"/>
    <property type="match status" value="1"/>
</dbReference>
<dbReference type="InterPro" id="IPR036907">
    <property type="entry name" value="5'-Nucleotdase_C_sf"/>
</dbReference>